<name>A0A0A9F1R8_ARUDO</name>
<dbReference type="EMBL" id="GBRH01193825">
    <property type="protein sequence ID" value="JAE04071.1"/>
    <property type="molecule type" value="Transcribed_RNA"/>
</dbReference>
<feature type="region of interest" description="Disordered" evidence="1">
    <location>
        <begin position="72"/>
        <end position="146"/>
    </location>
</feature>
<feature type="region of interest" description="Disordered" evidence="1">
    <location>
        <begin position="36"/>
        <end position="55"/>
    </location>
</feature>
<protein>
    <submittedName>
        <fullName evidence="2">Uncharacterized protein</fullName>
    </submittedName>
</protein>
<feature type="region of interest" description="Disordered" evidence="1">
    <location>
        <begin position="1"/>
        <end position="24"/>
    </location>
</feature>
<sequence length="146" mass="15624">MTPPSQSSLSGTMPVRSFPRRTPTWVSTTTLKASCRRRYRSRTRAATASSTTTPLAVATNATVATLRAAWSNPVTGAHPRSTAPSASASATRPSPSPYRNAIRSLGFHDTTLAPTVASREDTAEALPRRTRTGVSGWRWNDGGRGR</sequence>
<accession>A0A0A9F1R8</accession>
<organism evidence="2">
    <name type="scientific">Arundo donax</name>
    <name type="common">Giant reed</name>
    <name type="synonym">Donax arundinaceus</name>
    <dbReference type="NCBI Taxonomy" id="35708"/>
    <lineage>
        <taxon>Eukaryota</taxon>
        <taxon>Viridiplantae</taxon>
        <taxon>Streptophyta</taxon>
        <taxon>Embryophyta</taxon>
        <taxon>Tracheophyta</taxon>
        <taxon>Spermatophyta</taxon>
        <taxon>Magnoliopsida</taxon>
        <taxon>Liliopsida</taxon>
        <taxon>Poales</taxon>
        <taxon>Poaceae</taxon>
        <taxon>PACMAD clade</taxon>
        <taxon>Arundinoideae</taxon>
        <taxon>Arundineae</taxon>
        <taxon>Arundo</taxon>
    </lineage>
</organism>
<feature type="compositionally biased region" description="Polar residues" evidence="1">
    <location>
        <begin position="1"/>
        <end position="11"/>
    </location>
</feature>
<reference evidence="2" key="1">
    <citation type="submission" date="2014-09" db="EMBL/GenBank/DDBJ databases">
        <authorList>
            <person name="Magalhaes I.L.F."/>
            <person name="Oliveira U."/>
            <person name="Santos F.R."/>
            <person name="Vidigal T.H.D.A."/>
            <person name="Brescovit A.D."/>
            <person name="Santos A.J."/>
        </authorList>
    </citation>
    <scope>NUCLEOTIDE SEQUENCE</scope>
    <source>
        <tissue evidence="2">Shoot tissue taken approximately 20 cm above the soil surface</tissue>
    </source>
</reference>
<feature type="compositionally biased region" description="Low complexity" evidence="1">
    <location>
        <begin position="79"/>
        <end position="93"/>
    </location>
</feature>
<reference evidence="2" key="2">
    <citation type="journal article" date="2015" name="Data Brief">
        <title>Shoot transcriptome of the giant reed, Arundo donax.</title>
        <authorList>
            <person name="Barrero R.A."/>
            <person name="Guerrero F.D."/>
            <person name="Moolhuijzen P."/>
            <person name="Goolsby J.A."/>
            <person name="Tidwell J."/>
            <person name="Bellgard S.E."/>
            <person name="Bellgard M.I."/>
        </authorList>
    </citation>
    <scope>NUCLEOTIDE SEQUENCE</scope>
    <source>
        <tissue evidence="2">Shoot tissue taken approximately 20 cm above the soil surface</tissue>
    </source>
</reference>
<evidence type="ECO:0000256" key="1">
    <source>
        <dbReference type="SAM" id="MobiDB-lite"/>
    </source>
</evidence>
<feature type="compositionally biased region" description="Low complexity" evidence="1">
    <location>
        <begin position="44"/>
        <end position="55"/>
    </location>
</feature>
<dbReference type="AlphaFoldDB" id="A0A0A9F1R8"/>
<evidence type="ECO:0000313" key="2">
    <source>
        <dbReference type="EMBL" id="JAE04071.1"/>
    </source>
</evidence>
<proteinExistence type="predicted"/>